<comment type="caution">
    <text evidence="1">The sequence shown here is derived from an EMBL/GenBank/DDBJ whole genome shotgun (WGS) entry which is preliminary data.</text>
</comment>
<dbReference type="AlphaFoldDB" id="X0TJB2"/>
<gene>
    <name evidence="1" type="ORF">S01H1_29177</name>
</gene>
<name>X0TJB2_9ZZZZ</name>
<protein>
    <submittedName>
        <fullName evidence="1">Uncharacterized protein</fullName>
    </submittedName>
</protein>
<reference evidence="1" key="1">
    <citation type="journal article" date="2014" name="Front. Microbiol.">
        <title>High frequency of phylogenetically diverse reductive dehalogenase-homologous genes in deep subseafloor sedimentary metagenomes.</title>
        <authorList>
            <person name="Kawai M."/>
            <person name="Futagami T."/>
            <person name="Toyoda A."/>
            <person name="Takaki Y."/>
            <person name="Nishi S."/>
            <person name="Hori S."/>
            <person name="Arai W."/>
            <person name="Tsubouchi T."/>
            <person name="Morono Y."/>
            <person name="Uchiyama I."/>
            <person name="Ito T."/>
            <person name="Fujiyama A."/>
            <person name="Inagaki F."/>
            <person name="Takami H."/>
        </authorList>
    </citation>
    <scope>NUCLEOTIDE SEQUENCE</scope>
    <source>
        <strain evidence="1">Expedition CK06-06</strain>
    </source>
</reference>
<feature type="non-terminal residue" evidence="1">
    <location>
        <position position="43"/>
    </location>
</feature>
<organism evidence="1">
    <name type="scientific">marine sediment metagenome</name>
    <dbReference type="NCBI Taxonomy" id="412755"/>
    <lineage>
        <taxon>unclassified sequences</taxon>
        <taxon>metagenomes</taxon>
        <taxon>ecological metagenomes</taxon>
    </lineage>
</organism>
<sequence>MHKTVEISVEEDLFEANRDIASKNAKLLQKHNIYSIDFLGAIG</sequence>
<proteinExistence type="predicted"/>
<accession>X0TJB2</accession>
<dbReference type="EMBL" id="BARS01017875">
    <property type="protein sequence ID" value="GAF88247.1"/>
    <property type="molecule type" value="Genomic_DNA"/>
</dbReference>
<evidence type="ECO:0000313" key="1">
    <source>
        <dbReference type="EMBL" id="GAF88247.1"/>
    </source>
</evidence>